<evidence type="ECO:0000259" key="1">
    <source>
        <dbReference type="Pfam" id="PF10057"/>
    </source>
</evidence>
<keyword evidence="3" id="KW-1185">Reference proteome</keyword>
<proteinExistence type="predicted"/>
<name>W4Q295_9BACI</name>
<organism evidence="2 3">
    <name type="scientific">Halalkalibacter wakoensis JCM 9140</name>
    <dbReference type="NCBI Taxonomy" id="1236970"/>
    <lineage>
        <taxon>Bacteria</taxon>
        <taxon>Bacillati</taxon>
        <taxon>Bacillota</taxon>
        <taxon>Bacilli</taxon>
        <taxon>Bacillales</taxon>
        <taxon>Bacillaceae</taxon>
        <taxon>Halalkalibacter</taxon>
    </lineage>
</organism>
<comment type="caution">
    <text evidence="2">The sequence shown here is derived from an EMBL/GenBank/DDBJ whole genome shotgun (WGS) entry which is preliminary data.</text>
</comment>
<accession>W4Q295</accession>
<reference evidence="2" key="1">
    <citation type="journal article" date="2014" name="Genome Announc.">
        <title>Draft Genome Sequences of Three Alkaliphilic Bacillus Strains, Bacillus wakoensis JCM 9140T, Bacillus akibai JCM 9157T, and Bacillus hemicellulosilyticus JCM 9152T.</title>
        <authorList>
            <person name="Yuki M."/>
            <person name="Oshima K."/>
            <person name="Suda W."/>
            <person name="Oshida Y."/>
            <person name="Kitamura K."/>
            <person name="Iida T."/>
            <person name="Hattori M."/>
            <person name="Ohkuma M."/>
        </authorList>
    </citation>
    <scope>NUCLEOTIDE SEQUENCE [LARGE SCALE GENOMIC DNA]</scope>
    <source>
        <strain evidence="2">JCM 9140</strain>
    </source>
</reference>
<feature type="domain" description="Na+-translocating membrane potential-generating system MpsC" evidence="1">
    <location>
        <begin position="132"/>
        <end position="228"/>
    </location>
</feature>
<feature type="domain" description="Na+-translocating membrane potential-generating system MpsC" evidence="1">
    <location>
        <begin position="4"/>
        <end position="110"/>
    </location>
</feature>
<dbReference type="InterPro" id="IPR018745">
    <property type="entry name" value="MpsC"/>
</dbReference>
<sequence length="241" mass="28204">MELTEKELQQEISGYTGRLLRDNFGKGPESVFVSIGYTFITIYLKKFITPSERILMEQDQVMDVQQIRDKLMKSLVPEFKAYLELLTKRKIAEIYYDWGLHNKSGVIVCVSREPFTDKSTIDENFFGKDGLNQEIIDISKQAEKAPEEVYSCEVNSRTIVNIRNGILVRIEKELIRLGYEQLLKRVKRNLEKQFLHNSSHIHSILKREVIDSFVDWDFELDKSVIVFITVPMKQGDVFDRK</sequence>
<dbReference type="Proteomes" id="UP000018890">
    <property type="component" value="Unassembled WGS sequence"/>
</dbReference>
<evidence type="ECO:0000313" key="2">
    <source>
        <dbReference type="EMBL" id="GAE26107.1"/>
    </source>
</evidence>
<dbReference type="AlphaFoldDB" id="W4Q295"/>
<dbReference type="EMBL" id="BAUT01000018">
    <property type="protein sequence ID" value="GAE26107.1"/>
    <property type="molecule type" value="Genomic_DNA"/>
</dbReference>
<dbReference type="RefSeq" id="WP_235715316.1">
    <property type="nucleotide sequence ID" value="NZ_BAUT01000018.1"/>
</dbReference>
<protein>
    <recommendedName>
        <fullName evidence="1">Na+-translocating membrane potential-generating system MpsC domain-containing protein</fullName>
    </recommendedName>
</protein>
<gene>
    <name evidence="2" type="ORF">JCM9140_2135</name>
</gene>
<dbReference type="Pfam" id="PF10057">
    <property type="entry name" value="MpsC"/>
    <property type="match status" value="2"/>
</dbReference>
<dbReference type="STRING" id="1236970.JCM9140_2135"/>
<evidence type="ECO:0000313" key="3">
    <source>
        <dbReference type="Proteomes" id="UP000018890"/>
    </source>
</evidence>